<dbReference type="GO" id="GO:0016491">
    <property type="term" value="F:oxidoreductase activity"/>
    <property type="evidence" value="ECO:0007669"/>
    <property type="project" value="TreeGrafter"/>
</dbReference>
<protein>
    <recommendedName>
        <fullName evidence="4">NAD(P)-binding protein</fullName>
    </recommendedName>
</protein>
<name>A0A0D2ML52_HYPSF</name>
<dbReference type="InterPro" id="IPR051468">
    <property type="entry name" value="Fungal_SecMetab_SDRs"/>
</dbReference>
<dbReference type="GO" id="GO:0005737">
    <property type="term" value="C:cytoplasm"/>
    <property type="evidence" value="ECO:0007669"/>
    <property type="project" value="TreeGrafter"/>
</dbReference>
<sequence length="264" mass="29465">MPPNPFVLITPGATRGLGIALTRQFLSTTNLPVYCSHRTEASDESIKNNIMKDLPDVDPGRLDLLKLDLTSEDSIRSAADTLAEKLEKKGLSDAYIHTAFVTGGVLFPEKSPAQLDWDHLHESFQINTISHLLTMKHFSRFLPPLSQKDLPAPAKWAHVSARVGSISDNHRGGWWSYRCSKAALNQAIKTFDIYLEQHKLQAICVGVHPGTVKTDLSRGFWESAARNELFEPKDAATNLIDVVENLSTKQRGKVWDWAGQKVPW</sequence>
<dbReference type="CDD" id="cd05325">
    <property type="entry name" value="carb_red_sniffer_like_SDR_c"/>
    <property type="match status" value="1"/>
</dbReference>
<dbReference type="AlphaFoldDB" id="A0A0D2ML52"/>
<evidence type="ECO:0000313" key="2">
    <source>
        <dbReference type="EMBL" id="KJA24528.1"/>
    </source>
</evidence>
<dbReference type="SUPFAM" id="SSF51735">
    <property type="entry name" value="NAD(P)-binding Rossmann-fold domains"/>
    <property type="match status" value="1"/>
</dbReference>
<dbReference type="InterPro" id="IPR036291">
    <property type="entry name" value="NAD(P)-bd_dom_sf"/>
</dbReference>
<dbReference type="OrthoDB" id="5296at2759"/>
<evidence type="ECO:0000313" key="3">
    <source>
        <dbReference type="Proteomes" id="UP000054270"/>
    </source>
</evidence>
<dbReference type="PANTHER" id="PTHR43544">
    <property type="entry name" value="SHORT-CHAIN DEHYDROGENASE/REDUCTASE"/>
    <property type="match status" value="1"/>
</dbReference>
<dbReference type="EMBL" id="KN817536">
    <property type="protein sequence ID" value="KJA24528.1"/>
    <property type="molecule type" value="Genomic_DNA"/>
</dbReference>
<dbReference type="Gene3D" id="3.40.50.720">
    <property type="entry name" value="NAD(P)-binding Rossmann-like Domain"/>
    <property type="match status" value="1"/>
</dbReference>
<dbReference type="Proteomes" id="UP000054270">
    <property type="component" value="Unassembled WGS sequence"/>
</dbReference>
<reference evidence="3" key="1">
    <citation type="submission" date="2014-04" db="EMBL/GenBank/DDBJ databases">
        <title>Evolutionary Origins and Diversification of the Mycorrhizal Mutualists.</title>
        <authorList>
            <consortium name="DOE Joint Genome Institute"/>
            <consortium name="Mycorrhizal Genomics Consortium"/>
            <person name="Kohler A."/>
            <person name="Kuo A."/>
            <person name="Nagy L.G."/>
            <person name="Floudas D."/>
            <person name="Copeland A."/>
            <person name="Barry K.W."/>
            <person name="Cichocki N."/>
            <person name="Veneault-Fourrey C."/>
            <person name="LaButti K."/>
            <person name="Lindquist E.A."/>
            <person name="Lipzen A."/>
            <person name="Lundell T."/>
            <person name="Morin E."/>
            <person name="Murat C."/>
            <person name="Riley R."/>
            <person name="Ohm R."/>
            <person name="Sun H."/>
            <person name="Tunlid A."/>
            <person name="Henrissat B."/>
            <person name="Grigoriev I.V."/>
            <person name="Hibbett D.S."/>
            <person name="Martin F."/>
        </authorList>
    </citation>
    <scope>NUCLEOTIDE SEQUENCE [LARGE SCALE GENOMIC DNA]</scope>
    <source>
        <strain evidence="3">FD-334 SS-4</strain>
    </source>
</reference>
<comment type="similarity">
    <text evidence="1">Belongs to the short-chain dehydrogenases/reductases (SDR) family.</text>
</comment>
<proteinExistence type="inferred from homology"/>
<keyword evidence="3" id="KW-1185">Reference proteome</keyword>
<dbReference type="PANTHER" id="PTHR43544:SF12">
    <property type="entry name" value="NAD(P)-BINDING ROSSMANN-FOLD SUPERFAMILY PROTEIN"/>
    <property type="match status" value="1"/>
</dbReference>
<evidence type="ECO:0008006" key="4">
    <source>
        <dbReference type="Google" id="ProtNLM"/>
    </source>
</evidence>
<organism evidence="2 3">
    <name type="scientific">Hypholoma sublateritium (strain FD-334 SS-4)</name>
    <dbReference type="NCBI Taxonomy" id="945553"/>
    <lineage>
        <taxon>Eukaryota</taxon>
        <taxon>Fungi</taxon>
        <taxon>Dikarya</taxon>
        <taxon>Basidiomycota</taxon>
        <taxon>Agaricomycotina</taxon>
        <taxon>Agaricomycetes</taxon>
        <taxon>Agaricomycetidae</taxon>
        <taxon>Agaricales</taxon>
        <taxon>Agaricineae</taxon>
        <taxon>Strophariaceae</taxon>
        <taxon>Hypholoma</taxon>
    </lineage>
</organism>
<accession>A0A0D2ML52</accession>
<gene>
    <name evidence="2" type="ORF">HYPSUDRAFT_38572</name>
</gene>
<dbReference type="Pfam" id="PF00106">
    <property type="entry name" value="adh_short"/>
    <property type="match status" value="1"/>
</dbReference>
<dbReference type="InterPro" id="IPR002347">
    <property type="entry name" value="SDR_fam"/>
</dbReference>
<evidence type="ECO:0000256" key="1">
    <source>
        <dbReference type="ARBA" id="ARBA00006484"/>
    </source>
</evidence>
<dbReference type="OMA" id="HRNVPKD"/>